<evidence type="ECO:0000259" key="1">
    <source>
        <dbReference type="PROSITE" id="PS01124"/>
    </source>
</evidence>
<dbReference type="SMART" id="SM00342">
    <property type="entry name" value="HTH_ARAC"/>
    <property type="match status" value="1"/>
</dbReference>
<organism evidence="2 3">
    <name type="scientific">Brevundimonas albigilva</name>
    <dbReference type="NCBI Taxonomy" id="1312364"/>
    <lineage>
        <taxon>Bacteria</taxon>
        <taxon>Pseudomonadati</taxon>
        <taxon>Pseudomonadota</taxon>
        <taxon>Alphaproteobacteria</taxon>
        <taxon>Caulobacterales</taxon>
        <taxon>Caulobacteraceae</taxon>
        <taxon>Brevundimonas</taxon>
    </lineage>
</organism>
<reference evidence="2" key="1">
    <citation type="submission" date="2022-05" db="EMBL/GenBank/DDBJ databases">
        <title>Brevundimonas albigilva TT17 genome sequence.</title>
        <authorList>
            <person name="Lee K."/>
            <person name="Son H."/>
        </authorList>
    </citation>
    <scope>NUCLEOTIDE SEQUENCE</scope>
    <source>
        <strain evidence="2">TT17</strain>
    </source>
</reference>
<evidence type="ECO:0000313" key="3">
    <source>
        <dbReference type="Proteomes" id="UP001055429"/>
    </source>
</evidence>
<dbReference type="RefSeq" id="WP_249749826.1">
    <property type="nucleotide sequence ID" value="NZ_CP097298.1"/>
</dbReference>
<protein>
    <recommendedName>
        <fullName evidence="1">HTH araC/xylS-type domain-containing protein</fullName>
    </recommendedName>
</protein>
<name>A0ABY4SIH6_9CAUL</name>
<keyword evidence="3" id="KW-1185">Reference proteome</keyword>
<evidence type="ECO:0000313" key="2">
    <source>
        <dbReference type="EMBL" id="URI14492.1"/>
    </source>
</evidence>
<dbReference type="PROSITE" id="PS01124">
    <property type="entry name" value="HTH_ARAC_FAMILY_2"/>
    <property type="match status" value="1"/>
</dbReference>
<proteinExistence type="predicted"/>
<dbReference type="InterPro" id="IPR018060">
    <property type="entry name" value="HTH_AraC"/>
</dbReference>
<dbReference type="Gene3D" id="1.10.10.60">
    <property type="entry name" value="Homeodomain-like"/>
    <property type="match status" value="1"/>
</dbReference>
<feature type="domain" description="HTH araC/xylS-type" evidence="1">
    <location>
        <begin position="170"/>
        <end position="253"/>
    </location>
</feature>
<gene>
    <name evidence="2" type="ORF">M8231_11765</name>
</gene>
<sequence length="266" mass="29048">MSFVFAPSPPDLAPWVIGFGERRDLRAFSAMRELPMPSPALQFMMGGDYHLAGVGPAPRAALWGPVVTSSLAWTDAPALVFLIFLTGYGAVTLSGRQLAQLSGRRITLATIDAHADRTLTGPLLKAEDFPARQRVASAWIRRRFESPAGAVPPIVALTDRIVLGTLRAPVTDIARSIGVTPRGLSKAFNREVGCSPKRLLRLARLQRVLQSIHPRPWTGASPEDPFLEYHDQAHLDRDFSDLTGMSRLSYVKAKAKAGDQLIYTVV</sequence>
<dbReference type="EMBL" id="CP097649">
    <property type="protein sequence ID" value="URI14492.1"/>
    <property type="molecule type" value="Genomic_DNA"/>
</dbReference>
<accession>A0ABY4SIH6</accession>
<dbReference type="Proteomes" id="UP001055429">
    <property type="component" value="Chromosome"/>
</dbReference>